<feature type="coiled-coil region" evidence="1">
    <location>
        <begin position="71"/>
        <end position="122"/>
    </location>
</feature>
<evidence type="ECO:0000313" key="3">
    <source>
        <dbReference type="EMBL" id="CAD8048951.1"/>
    </source>
</evidence>
<reference evidence="3" key="1">
    <citation type="submission" date="2021-01" db="EMBL/GenBank/DDBJ databases">
        <authorList>
            <consortium name="Genoscope - CEA"/>
            <person name="William W."/>
        </authorList>
    </citation>
    <scope>NUCLEOTIDE SEQUENCE</scope>
</reference>
<keyword evidence="1" id="KW-0175">Coiled coil</keyword>
<dbReference type="EMBL" id="CAJJDM010000010">
    <property type="protein sequence ID" value="CAD8048951.1"/>
    <property type="molecule type" value="Genomic_DNA"/>
</dbReference>
<keyword evidence="4" id="KW-1185">Reference proteome</keyword>
<protein>
    <recommendedName>
        <fullName evidence="2">C2H2-type domain-containing protein</fullName>
    </recommendedName>
</protein>
<dbReference type="Proteomes" id="UP000688137">
    <property type="component" value="Unassembled WGS sequence"/>
</dbReference>
<evidence type="ECO:0000313" key="4">
    <source>
        <dbReference type="Proteomes" id="UP000688137"/>
    </source>
</evidence>
<evidence type="ECO:0000259" key="2">
    <source>
        <dbReference type="PROSITE" id="PS00028"/>
    </source>
</evidence>
<dbReference type="InterPro" id="IPR013087">
    <property type="entry name" value="Znf_C2H2_type"/>
</dbReference>
<evidence type="ECO:0000256" key="1">
    <source>
        <dbReference type="SAM" id="Coils"/>
    </source>
</evidence>
<comment type="caution">
    <text evidence="3">The sequence shown here is derived from an EMBL/GenBank/DDBJ whole genome shotgun (WGS) entry which is preliminary data.</text>
</comment>
<feature type="domain" description="C2H2-type" evidence="2">
    <location>
        <begin position="142"/>
        <end position="163"/>
    </location>
</feature>
<name>A0A8S1K2S4_PARPR</name>
<proteinExistence type="predicted"/>
<dbReference type="OMA" id="HWTVQHG"/>
<dbReference type="PROSITE" id="PS00028">
    <property type="entry name" value="ZINC_FINGER_C2H2_1"/>
    <property type="match status" value="1"/>
</dbReference>
<dbReference type="AlphaFoldDB" id="A0A8S1K2S4"/>
<accession>A0A8S1K2S4</accession>
<gene>
    <name evidence="3" type="ORF">PPRIM_AZ9-3.1.T0130154</name>
</gene>
<sequence length="197" mass="23887">MCLKLRTLDFIQLKIQQTKRLQLLNLTTQQNSNQQCLIQKHHQIQKRNIQQKYYLPYLRLDNKKRNQLHYKQNEVKLLQNLKQEELKMEEQINLNLKQEQNISNINKNIEKQQKEIRTTTNIENKGQKYQEYGIFQNGAYTCLKCQSRVKRTQDLLKHWTVQHGRQATTRRKRNMINEETQCIKKISQENPKIENLI</sequence>
<organism evidence="3 4">
    <name type="scientific">Paramecium primaurelia</name>
    <dbReference type="NCBI Taxonomy" id="5886"/>
    <lineage>
        <taxon>Eukaryota</taxon>
        <taxon>Sar</taxon>
        <taxon>Alveolata</taxon>
        <taxon>Ciliophora</taxon>
        <taxon>Intramacronucleata</taxon>
        <taxon>Oligohymenophorea</taxon>
        <taxon>Peniculida</taxon>
        <taxon>Parameciidae</taxon>
        <taxon>Paramecium</taxon>
    </lineage>
</organism>